<keyword evidence="6 7" id="KW-0012">Acyltransferase</keyword>
<gene>
    <name evidence="7" type="ORF">GCM10011348_06920</name>
</gene>
<reference evidence="7 8" key="1">
    <citation type="journal article" date="2014" name="Int. J. Syst. Evol. Microbiol.">
        <title>Complete genome sequence of Corynebacterium casei LMG S-19264T (=DSM 44701T), isolated from a smear-ripened cheese.</title>
        <authorList>
            <consortium name="US DOE Joint Genome Institute (JGI-PGF)"/>
            <person name="Walter F."/>
            <person name="Albersmeier A."/>
            <person name="Kalinowski J."/>
            <person name="Ruckert C."/>
        </authorList>
    </citation>
    <scope>NUCLEOTIDE SEQUENCE [LARGE SCALE GENOMIC DNA]</scope>
    <source>
        <strain evidence="7 8">CGMCC 1.7286</strain>
    </source>
</reference>
<evidence type="ECO:0000256" key="4">
    <source>
        <dbReference type="ARBA" id="ARBA00022679"/>
    </source>
</evidence>
<dbReference type="Proteomes" id="UP000599578">
    <property type="component" value="Unassembled WGS sequence"/>
</dbReference>
<sequence length="301" mass="34008">MLDNLKAALVIAILGLLALLPLKWAHALGGWLGRRQARDRSGKLAANTWRNLEMCFPELDDAARDRLATESLEHTGRTSAEMGMSWFWSPRRSLKKVRSVHGEEVVRQALAEGRGVILMAPHLGNWELLNLYVSNRYRPFTAMYKPPQLKLIDDLIRRRRARLGTDMAPANASGVRMVMKALKRGEMVGILPDQQPDRSGGIFAPFFGIEALTMKLVPQLARQTGARVICGYARRLPKGEGYDIHFRTAEDGVGDRDLQQAAAAMNRSVEACVRALPEQYQWEYRRFSERPEGQPKRYGKK</sequence>
<evidence type="ECO:0000256" key="5">
    <source>
        <dbReference type="ARBA" id="ARBA00023136"/>
    </source>
</evidence>
<dbReference type="AlphaFoldDB" id="A0A917Z7Q9"/>
<dbReference type="PANTHER" id="PTHR30606">
    <property type="entry name" value="LIPID A BIOSYNTHESIS LAUROYL ACYLTRANSFERASE"/>
    <property type="match status" value="1"/>
</dbReference>
<keyword evidence="5" id="KW-0472">Membrane</keyword>
<accession>A0A917Z7Q9</accession>
<organism evidence="7 8">
    <name type="scientific">Marinobacterium nitratireducens</name>
    <dbReference type="NCBI Taxonomy" id="518897"/>
    <lineage>
        <taxon>Bacteria</taxon>
        <taxon>Pseudomonadati</taxon>
        <taxon>Pseudomonadota</taxon>
        <taxon>Gammaproteobacteria</taxon>
        <taxon>Oceanospirillales</taxon>
        <taxon>Oceanospirillaceae</taxon>
        <taxon>Marinobacterium</taxon>
    </lineage>
</organism>
<evidence type="ECO:0000256" key="6">
    <source>
        <dbReference type="ARBA" id="ARBA00023315"/>
    </source>
</evidence>
<dbReference type="InterPro" id="IPR004960">
    <property type="entry name" value="LipA_acyltrans"/>
</dbReference>
<name>A0A917Z7Q9_9GAMM</name>
<evidence type="ECO:0000256" key="1">
    <source>
        <dbReference type="ARBA" id="ARBA00004533"/>
    </source>
</evidence>
<evidence type="ECO:0000313" key="8">
    <source>
        <dbReference type="Proteomes" id="UP000599578"/>
    </source>
</evidence>
<keyword evidence="3" id="KW-0997">Cell inner membrane</keyword>
<dbReference type="RefSeq" id="WP_229721777.1">
    <property type="nucleotide sequence ID" value="NZ_BMLT01000002.1"/>
</dbReference>
<dbReference type="GO" id="GO:0005886">
    <property type="term" value="C:plasma membrane"/>
    <property type="evidence" value="ECO:0007669"/>
    <property type="project" value="UniProtKB-SubCell"/>
</dbReference>
<dbReference type="CDD" id="cd07984">
    <property type="entry name" value="LPLAT_LABLAT-like"/>
    <property type="match status" value="1"/>
</dbReference>
<evidence type="ECO:0000256" key="3">
    <source>
        <dbReference type="ARBA" id="ARBA00022519"/>
    </source>
</evidence>
<keyword evidence="2" id="KW-1003">Cell membrane</keyword>
<dbReference type="GO" id="GO:0016746">
    <property type="term" value="F:acyltransferase activity"/>
    <property type="evidence" value="ECO:0007669"/>
    <property type="project" value="UniProtKB-KW"/>
</dbReference>
<dbReference type="EMBL" id="BMLT01000002">
    <property type="protein sequence ID" value="GGO77423.1"/>
    <property type="molecule type" value="Genomic_DNA"/>
</dbReference>
<keyword evidence="4" id="KW-0808">Transferase</keyword>
<evidence type="ECO:0000313" key="7">
    <source>
        <dbReference type="EMBL" id="GGO77423.1"/>
    </source>
</evidence>
<comment type="caution">
    <text evidence="7">The sequence shown here is derived from an EMBL/GenBank/DDBJ whole genome shotgun (WGS) entry which is preliminary data.</text>
</comment>
<protein>
    <submittedName>
        <fullName evidence="7">Lipid A biosynthesis lauroyl acyltransferase</fullName>
    </submittedName>
</protein>
<dbReference type="Pfam" id="PF03279">
    <property type="entry name" value="Lip_A_acyltrans"/>
    <property type="match status" value="1"/>
</dbReference>
<comment type="subcellular location">
    <subcellularLocation>
        <location evidence="1">Cell inner membrane</location>
    </subcellularLocation>
</comment>
<dbReference type="PANTHER" id="PTHR30606:SF10">
    <property type="entry name" value="PHOSPHATIDYLINOSITOL MANNOSIDE ACYLTRANSFERASE"/>
    <property type="match status" value="1"/>
</dbReference>
<proteinExistence type="predicted"/>
<dbReference type="PIRSF" id="PIRSF026649">
    <property type="entry name" value="MsbB"/>
    <property type="match status" value="1"/>
</dbReference>
<evidence type="ECO:0000256" key="2">
    <source>
        <dbReference type="ARBA" id="ARBA00022475"/>
    </source>
</evidence>
<keyword evidence="8" id="KW-1185">Reference proteome</keyword>
<dbReference type="GO" id="GO:0009247">
    <property type="term" value="P:glycolipid biosynthetic process"/>
    <property type="evidence" value="ECO:0007669"/>
    <property type="project" value="UniProtKB-ARBA"/>
</dbReference>